<reference evidence="2" key="1">
    <citation type="journal article" date="2019" name="Int. J. Syst. Evol. Microbiol.">
        <title>The Global Catalogue of Microorganisms (GCM) 10K type strain sequencing project: providing services to taxonomists for standard genome sequencing and annotation.</title>
        <authorList>
            <consortium name="The Broad Institute Genomics Platform"/>
            <consortium name="The Broad Institute Genome Sequencing Center for Infectious Disease"/>
            <person name="Wu L."/>
            <person name="Ma J."/>
        </authorList>
    </citation>
    <scope>NUCLEOTIDE SEQUENCE [LARGE SCALE GENOMIC DNA]</scope>
    <source>
        <strain evidence="2">CGMCC 1.16305</strain>
    </source>
</reference>
<dbReference type="EMBL" id="JBHTCO010000040">
    <property type="protein sequence ID" value="MFC7394886.1"/>
    <property type="molecule type" value="Genomic_DNA"/>
</dbReference>
<sequence length="83" mass="10196">MIGALFLEKEIIEIEYLIKRELEELLFDLNDKNLNHIVKRAMEERYQILYKILRRFASHQDCIKYMRSYKKNNKKSIDEGNTW</sequence>
<accession>A0ABW2PZR2</accession>
<protein>
    <submittedName>
        <fullName evidence="1">Uncharacterized protein</fullName>
    </submittedName>
</protein>
<dbReference type="RefSeq" id="WP_380968806.1">
    <property type="nucleotide sequence ID" value="NZ_JBHTCO010000040.1"/>
</dbReference>
<comment type="caution">
    <text evidence="1">The sequence shown here is derived from an EMBL/GenBank/DDBJ whole genome shotgun (WGS) entry which is preliminary data.</text>
</comment>
<name>A0ABW2PZR2_9BACL</name>
<keyword evidence="2" id="KW-1185">Reference proteome</keyword>
<organism evidence="1 2">
    <name type="scientific">Scopulibacillus cellulosilyticus</name>
    <dbReference type="NCBI Taxonomy" id="2665665"/>
    <lineage>
        <taxon>Bacteria</taxon>
        <taxon>Bacillati</taxon>
        <taxon>Bacillota</taxon>
        <taxon>Bacilli</taxon>
        <taxon>Bacillales</taxon>
        <taxon>Sporolactobacillaceae</taxon>
        <taxon>Scopulibacillus</taxon>
    </lineage>
</organism>
<proteinExistence type="predicted"/>
<evidence type="ECO:0000313" key="2">
    <source>
        <dbReference type="Proteomes" id="UP001596505"/>
    </source>
</evidence>
<dbReference type="Proteomes" id="UP001596505">
    <property type="component" value="Unassembled WGS sequence"/>
</dbReference>
<evidence type="ECO:0000313" key="1">
    <source>
        <dbReference type="EMBL" id="MFC7394886.1"/>
    </source>
</evidence>
<gene>
    <name evidence="1" type="ORF">ACFQRG_18340</name>
</gene>